<dbReference type="SUPFAM" id="SSF103657">
    <property type="entry name" value="BAR/IMD domain-like"/>
    <property type="match status" value="1"/>
</dbReference>
<evidence type="ECO:0000256" key="3">
    <source>
        <dbReference type="SAM" id="Coils"/>
    </source>
</evidence>
<reference evidence="5" key="1">
    <citation type="submission" date="2018-05" db="EMBL/GenBank/DDBJ databases">
        <title>Draft genome of Mucuna pruriens seed.</title>
        <authorList>
            <person name="Nnadi N.E."/>
            <person name="Vos R."/>
            <person name="Hasami M.H."/>
            <person name="Devisetty U.K."/>
            <person name="Aguiy J.C."/>
        </authorList>
    </citation>
    <scope>NUCLEOTIDE SEQUENCE [LARGE SCALE GENOMIC DNA]</scope>
    <source>
        <strain evidence="5">JCA_2017</strain>
    </source>
</reference>
<dbReference type="Gene3D" id="1.20.1270.60">
    <property type="entry name" value="Arfaptin homology (AH) domain/BAR domain"/>
    <property type="match status" value="1"/>
</dbReference>
<evidence type="ECO:0000313" key="6">
    <source>
        <dbReference type="Proteomes" id="UP000257109"/>
    </source>
</evidence>
<dbReference type="OrthoDB" id="443981at2759"/>
<dbReference type="AlphaFoldDB" id="A0A371E654"/>
<keyword evidence="1 2" id="KW-0728">SH3 domain</keyword>
<comment type="caution">
    <text evidence="5">The sequence shown here is derived from an EMBL/GenBank/DDBJ whole genome shotgun (WGS) entry which is preliminary data.</text>
</comment>
<dbReference type="Proteomes" id="UP000257109">
    <property type="component" value="Unassembled WGS sequence"/>
</dbReference>
<dbReference type="InterPro" id="IPR036028">
    <property type="entry name" value="SH3-like_dom_sf"/>
</dbReference>
<dbReference type="PANTHER" id="PTHR14167:SF77">
    <property type="entry name" value="SH3 DOMAIN-CONTAINING PROTEIN 3"/>
    <property type="match status" value="1"/>
</dbReference>
<dbReference type="Pfam" id="PF00018">
    <property type="entry name" value="SH3_1"/>
    <property type="match status" value="1"/>
</dbReference>
<accession>A0A371E654</accession>
<feature type="domain" description="SH3" evidence="4">
    <location>
        <begin position="344"/>
        <end position="403"/>
    </location>
</feature>
<evidence type="ECO:0000256" key="1">
    <source>
        <dbReference type="ARBA" id="ARBA00022443"/>
    </source>
</evidence>
<dbReference type="InterPro" id="IPR027267">
    <property type="entry name" value="AH/BAR_dom_sf"/>
</dbReference>
<dbReference type="InterPro" id="IPR050384">
    <property type="entry name" value="Endophilin_SH3RF"/>
</dbReference>
<feature type="coiled-coil region" evidence="3">
    <location>
        <begin position="213"/>
        <end position="276"/>
    </location>
</feature>
<evidence type="ECO:0000313" key="5">
    <source>
        <dbReference type="EMBL" id="RDX61509.1"/>
    </source>
</evidence>
<gene>
    <name evidence="5" type="primary">SH3P3</name>
    <name evidence="5" type="ORF">CR513_60256</name>
</gene>
<dbReference type="SMART" id="SM00326">
    <property type="entry name" value="SH3"/>
    <property type="match status" value="1"/>
</dbReference>
<dbReference type="PANTHER" id="PTHR14167">
    <property type="entry name" value="SH3 DOMAIN-CONTAINING"/>
    <property type="match status" value="1"/>
</dbReference>
<organism evidence="5 6">
    <name type="scientific">Mucuna pruriens</name>
    <name type="common">Velvet bean</name>
    <name type="synonym">Dolichos pruriens</name>
    <dbReference type="NCBI Taxonomy" id="157652"/>
    <lineage>
        <taxon>Eukaryota</taxon>
        <taxon>Viridiplantae</taxon>
        <taxon>Streptophyta</taxon>
        <taxon>Embryophyta</taxon>
        <taxon>Tracheophyta</taxon>
        <taxon>Spermatophyta</taxon>
        <taxon>Magnoliopsida</taxon>
        <taxon>eudicotyledons</taxon>
        <taxon>Gunneridae</taxon>
        <taxon>Pentapetalae</taxon>
        <taxon>rosids</taxon>
        <taxon>fabids</taxon>
        <taxon>Fabales</taxon>
        <taxon>Fabaceae</taxon>
        <taxon>Papilionoideae</taxon>
        <taxon>50 kb inversion clade</taxon>
        <taxon>NPAAA clade</taxon>
        <taxon>indigoferoid/millettioid clade</taxon>
        <taxon>Phaseoleae</taxon>
        <taxon>Mucuna</taxon>
    </lineage>
</organism>
<keyword evidence="6" id="KW-1185">Reference proteome</keyword>
<protein>
    <submittedName>
        <fullName evidence="5">SH3 domain-containing protein 3</fullName>
    </submittedName>
</protein>
<dbReference type="PROSITE" id="PS50002">
    <property type="entry name" value="SH3"/>
    <property type="match status" value="1"/>
</dbReference>
<proteinExistence type="predicted"/>
<dbReference type="PRINTS" id="PR00499">
    <property type="entry name" value="P67PHOX"/>
</dbReference>
<sequence>MVLGDYCLPEEKKKDQNLPAMDALRKQASKFREQVAKQQQVSLPFKHILVDQSYYFTSLDSHFHSYRFVIFVSVLVIQAVIKQFSTSGYESSDVVVIDEVEMQRHQHLEKLYRATRAGKDFQKEIVKAAETFTALGYKHIETGTKLSEDCCRYGAENNSDNILAKAASVYGDARKHVEKEHEELNRLLSFQVDFSYVVQVLDPLRQMINGAPLEDARHLAQRYSRMRQEAEAQREEISRRQARVRESPTAEQVAKLHAAEAKMQELKANMVVLGKEATAALAAVEAQQQRLTFQRLVSMVEGEKTFHLRVAAILGEIEAEMVSDRQKKESAPPVAISENGSEKTMYFLAEAMHPFSAESEKELSFSKGDFVVVRKVSSTGWSEGECNGKAGWFPSAYVEKRQRIPSSNLSGECQATKAPTVI</sequence>
<feature type="non-terminal residue" evidence="5">
    <location>
        <position position="1"/>
    </location>
</feature>
<keyword evidence="3" id="KW-0175">Coiled coil</keyword>
<name>A0A371E654_MUCPR</name>
<dbReference type="EMBL" id="QJKJ01016099">
    <property type="protein sequence ID" value="RDX61509.1"/>
    <property type="molecule type" value="Genomic_DNA"/>
</dbReference>
<evidence type="ECO:0000256" key="2">
    <source>
        <dbReference type="PROSITE-ProRule" id="PRU00192"/>
    </source>
</evidence>
<evidence type="ECO:0000259" key="4">
    <source>
        <dbReference type="PROSITE" id="PS50002"/>
    </source>
</evidence>
<dbReference type="InterPro" id="IPR001452">
    <property type="entry name" value="SH3_domain"/>
</dbReference>
<dbReference type="Gene3D" id="2.30.30.40">
    <property type="entry name" value="SH3 Domains"/>
    <property type="match status" value="1"/>
</dbReference>
<dbReference type="SUPFAM" id="SSF50044">
    <property type="entry name" value="SH3-domain"/>
    <property type="match status" value="1"/>
</dbReference>